<evidence type="ECO:0000259" key="2">
    <source>
        <dbReference type="Pfam" id="PF15456"/>
    </source>
</evidence>
<dbReference type="EMBL" id="JAFIMR010000078">
    <property type="protein sequence ID" value="KAI1849278.1"/>
    <property type="molecule type" value="Genomic_DNA"/>
</dbReference>
<dbReference type="Pfam" id="PF15456">
    <property type="entry name" value="Uds1"/>
    <property type="match status" value="1"/>
</dbReference>
<gene>
    <name evidence="3" type="ORF">JX265_013664</name>
</gene>
<comment type="caution">
    <text evidence="3">The sequence shown here is derived from an EMBL/GenBank/DDBJ whole genome shotgun (WGS) entry which is preliminary data.</text>
</comment>
<dbReference type="InterPro" id="IPR029191">
    <property type="entry name" value="Uds1"/>
</dbReference>
<dbReference type="AlphaFoldDB" id="A0A9P9W868"/>
<evidence type="ECO:0000313" key="4">
    <source>
        <dbReference type="Proteomes" id="UP000829685"/>
    </source>
</evidence>
<reference evidence="3" key="1">
    <citation type="submission" date="2021-03" db="EMBL/GenBank/DDBJ databases">
        <title>Revisited historic fungal species revealed as producer of novel bioactive compounds through whole genome sequencing and comparative genomics.</title>
        <authorList>
            <person name="Vignolle G.A."/>
            <person name="Hochenegger N."/>
            <person name="Mach R.L."/>
            <person name="Mach-Aigner A.R."/>
            <person name="Javad Rahimi M."/>
            <person name="Salim K.A."/>
            <person name="Chan C.M."/>
            <person name="Lim L.B.L."/>
            <person name="Cai F."/>
            <person name="Druzhinina I.S."/>
            <person name="U'Ren J.M."/>
            <person name="Derntl C."/>
        </authorList>
    </citation>
    <scope>NUCLEOTIDE SEQUENCE</scope>
    <source>
        <strain evidence="3">TUCIM 5799</strain>
    </source>
</reference>
<organism evidence="3 4">
    <name type="scientific">Neoarthrinium moseri</name>
    <dbReference type="NCBI Taxonomy" id="1658444"/>
    <lineage>
        <taxon>Eukaryota</taxon>
        <taxon>Fungi</taxon>
        <taxon>Dikarya</taxon>
        <taxon>Ascomycota</taxon>
        <taxon>Pezizomycotina</taxon>
        <taxon>Sordariomycetes</taxon>
        <taxon>Xylariomycetidae</taxon>
        <taxon>Amphisphaeriales</taxon>
        <taxon>Apiosporaceae</taxon>
        <taxon>Neoarthrinium</taxon>
    </lineage>
</organism>
<dbReference type="Proteomes" id="UP000829685">
    <property type="component" value="Unassembled WGS sequence"/>
</dbReference>
<accession>A0A9P9W868</accession>
<evidence type="ECO:0000313" key="3">
    <source>
        <dbReference type="EMBL" id="KAI1849278.1"/>
    </source>
</evidence>
<evidence type="ECO:0000256" key="1">
    <source>
        <dbReference type="SAM" id="MobiDB-lite"/>
    </source>
</evidence>
<feature type="domain" description="Up-regulated during septation protein 1" evidence="2">
    <location>
        <begin position="195"/>
        <end position="311"/>
    </location>
</feature>
<proteinExistence type="predicted"/>
<keyword evidence="4" id="KW-1185">Reference proteome</keyword>
<sequence>MNAATVQQSTSIIQGLWSHLENPDDANDLSVSNILDAALAQIWADMHAPPDWHMSHSEFAALNDFQHRLTETRWRSLAGRDTGTMRLTLSGNNVWCLGAVSLRSCSFNPDATTKTLGASPTPLSLNPTVATDGADAVVVVGSWDSGCLVVGWRVKVELRRTEISRTSSSEMSAKRHTSLVLTWFWLEVMQWSEVSHLQKQALGQAMTFKVLSQDDVESLSKELRYFDKRSDYLRQTYASLRAGRHKLHSSNCQYLRSARVAKFSYESIREQEAALARLVDSIDGWLSNLEHTENRRSLIRQKLLEHIAAATATMSLPPNNRGQRIPTSADGCHHSST</sequence>
<name>A0A9P9W868_9PEZI</name>
<feature type="region of interest" description="Disordered" evidence="1">
    <location>
        <begin position="315"/>
        <end position="337"/>
    </location>
</feature>
<protein>
    <recommendedName>
        <fullName evidence="2">Up-regulated during septation protein 1 domain-containing protein</fullName>
    </recommendedName>
</protein>
<feature type="compositionally biased region" description="Polar residues" evidence="1">
    <location>
        <begin position="315"/>
        <end position="326"/>
    </location>
</feature>